<feature type="transmembrane region" description="Helical" evidence="1">
    <location>
        <begin position="6"/>
        <end position="29"/>
    </location>
</feature>
<reference evidence="2" key="1">
    <citation type="submission" date="2006-10" db="EMBL/GenBank/DDBJ databases">
        <authorList>
            <person name="Amadeo P."/>
            <person name="Zhao Q."/>
            <person name="Wortman J."/>
            <person name="Fraser-Liggett C."/>
            <person name="Carlton J."/>
        </authorList>
    </citation>
    <scope>NUCLEOTIDE SEQUENCE</scope>
    <source>
        <strain evidence="2">G3</strain>
    </source>
</reference>
<gene>
    <name evidence="2" type="ORF">TVAG_324550</name>
</gene>
<dbReference type="VEuPathDB" id="TrichDB:TVAGG3_0489600"/>
<keyword evidence="1" id="KW-1133">Transmembrane helix</keyword>
<keyword evidence="3" id="KW-1185">Reference proteome</keyword>
<feature type="transmembrane region" description="Helical" evidence="1">
    <location>
        <begin position="249"/>
        <end position="270"/>
    </location>
</feature>
<keyword evidence="1" id="KW-0472">Membrane</keyword>
<dbReference type="EMBL" id="DS113766">
    <property type="protein sequence ID" value="EAX96281.1"/>
    <property type="molecule type" value="Genomic_DNA"/>
</dbReference>
<dbReference type="Proteomes" id="UP000001542">
    <property type="component" value="Unassembled WGS sequence"/>
</dbReference>
<dbReference type="InParanoid" id="A2FFQ6"/>
<feature type="transmembrane region" description="Helical" evidence="1">
    <location>
        <begin position="179"/>
        <end position="200"/>
    </location>
</feature>
<feature type="transmembrane region" description="Helical" evidence="1">
    <location>
        <begin position="282"/>
        <end position="301"/>
    </location>
</feature>
<evidence type="ECO:0000313" key="2">
    <source>
        <dbReference type="EMBL" id="EAX96281.1"/>
    </source>
</evidence>
<organism evidence="2 3">
    <name type="scientific">Trichomonas vaginalis (strain ATCC PRA-98 / G3)</name>
    <dbReference type="NCBI Taxonomy" id="412133"/>
    <lineage>
        <taxon>Eukaryota</taxon>
        <taxon>Metamonada</taxon>
        <taxon>Parabasalia</taxon>
        <taxon>Trichomonadida</taxon>
        <taxon>Trichomonadidae</taxon>
        <taxon>Trichomonas</taxon>
    </lineage>
</organism>
<dbReference type="OrthoDB" id="10587130at2759"/>
<evidence type="ECO:0008006" key="4">
    <source>
        <dbReference type="Google" id="ProtNLM"/>
    </source>
</evidence>
<evidence type="ECO:0000313" key="3">
    <source>
        <dbReference type="Proteomes" id="UP000001542"/>
    </source>
</evidence>
<feature type="transmembrane region" description="Helical" evidence="1">
    <location>
        <begin position="220"/>
        <end position="242"/>
    </location>
</feature>
<dbReference type="KEGG" id="tva:4754051"/>
<dbReference type="VEuPathDB" id="TrichDB:TVAG_324550"/>
<name>A2FFQ6_TRIV3</name>
<reference evidence="2" key="2">
    <citation type="journal article" date="2007" name="Science">
        <title>Draft genome sequence of the sexually transmitted pathogen Trichomonas vaginalis.</title>
        <authorList>
            <person name="Carlton J.M."/>
            <person name="Hirt R.P."/>
            <person name="Silva J.C."/>
            <person name="Delcher A.L."/>
            <person name="Schatz M."/>
            <person name="Zhao Q."/>
            <person name="Wortman J.R."/>
            <person name="Bidwell S.L."/>
            <person name="Alsmark U.C.M."/>
            <person name="Besteiro S."/>
            <person name="Sicheritz-Ponten T."/>
            <person name="Noel C.J."/>
            <person name="Dacks J.B."/>
            <person name="Foster P.G."/>
            <person name="Simillion C."/>
            <person name="Van de Peer Y."/>
            <person name="Miranda-Saavedra D."/>
            <person name="Barton G.J."/>
            <person name="Westrop G.D."/>
            <person name="Mueller S."/>
            <person name="Dessi D."/>
            <person name="Fiori P.L."/>
            <person name="Ren Q."/>
            <person name="Paulsen I."/>
            <person name="Zhang H."/>
            <person name="Bastida-Corcuera F.D."/>
            <person name="Simoes-Barbosa A."/>
            <person name="Brown M.T."/>
            <person name="Hayes R.D."/>
            <person name="Mukherjee M."/>
            <person name="Okumura C.Y."/>
            <person name="Schneider R."/>
            <person name="Smith A.J."/>
            <person name="Vanacova S."/>
            <person name="Villalvazo M."/>
            <person name="Haas B.J."/>
            <person name="Pertea M."/>
            <person name="Feldblyum T.V."/>
            <person name="Utterback T.R."/>
            <person name="Shu C.L."/>
            <person name="Osoegawa K."/>
            <person name="de Jong P.J."/>
            <person name="Hrdy I."/>
            <person name="Horvathova L."/>
            <person name="Zubacova Z."/>
            <person name="Dolezal P."/>
            <person name="Malik S.B."/>
            <person name="Logsdon J.M. Jr."/>
            <person name="Henze K."/>
            <person name="Gupta A."/>
            <person name="Wang C.C."/>
            <person name="Dunne R.L."/>
            <person name="Upcroft J.A."/>
            <person name="Upcroft P."/>
            <person name="White O."/>
            <person name="Salzberg S.L."/>
            <person name="Tang P."/>
            <person name="Chiu C.-H."/>
            <person name="Lee Y.-S."/>
            <person name="Embley T.M."/>
            <person name="Coombs G.H."/>
            <person name="Mottram J.C."/>
            <person name="Tachezy J."/>
            <person name="Fraser-Liggett C.M."/>
            <person name="Johnson P.J."/>
        </authorList>
    </citation>
    <scope>NUCLEOTIDE SEQUENCE [LARGE SCALE GENOMIC DNA]</scope>
    <source>
        <strain evidence="2">G3</strain>
    </source>
</reference>
<protein>
    <recommendedName>
        <fullName evidence="4">Transmembrane protein</fullName>
    </recommendedName>
</protein>
<sequence>MTQWKLRSLVILVVAFLAGLILFNAGAYLMGPKIQALPFTPTNRGYSIKVSNISFISLPVFIESYPLVDNTSYLSILCGEEAKINDNIISLTSEYNIGLLTLCKDMTVEVWPRNEKCGFWLKRNQPLFSFTVIFFRIIFLGIVGVTFYLLFSHNKNFSIMRSTLITQISCLLILDPIQLIYNFIPSISIIHNIISALGWWRASAELFAEYAPLVRTQYTFYRNVMIAPSVILLFTTVFQGLCRYSFPNFMFLFGMCGFLVVPVLSTWFLFKAGSTSGKFALTIHIMSGMISLSVAYLMKILRNFNDDFRESILSETLEISFIGAYALFQTIFQTGESKDESARLLPQAVNRYDKIDELLDVLGEIGDDARFEADPANHESDEE</sequence>
<accession>A2FFQ6</accession>
<proteinExistence type="predicted"/>
<keyword evidence="1" id="KW-0812">Transmembrane</keyword>
<feature type="transmembrane region" description="Helical" evidence="1">
    <location>
        <begin position="127"/>
        <end position="151"/>
    </location>
</feature>
<dbReference type="RefSeq" id="XP_001309211.1">
    <property type="nucleotide sequence ID" value="XM_001309210.1"/>
</dbReference>
<evidence type="ECO:0000256" key="1">
    <source>
        <dbReference type="SAM" id="Phobius"/>
    </source>
</evidence>
<dbReference type="AlphaFoldDB" id="A2FFQ6"/>